<reference evidence="11" key="1">
    <citation type="journal article" date="2014" name="Int. J. Syst. Evol. Microbiol.">
        <title>Complete genome sequence of Corynebacterium casei LMG S-19264T (=DSM 44701T), isolated from a smear-ripened cheese.</title>
        <authorList>
            <consortium name="US DOE Joint Genome Institute (JGI-PGF)"/>
            <person name="Walter F."/>
            <person name="Albersmeier A."/>
            <person name="Kalinowski J."/>
            <person name="Ruckert C."/>
        </authorList>
    </citation>
    <scope>NUCLEOTIDE SEQUENCE</scope>
    <source>
        <strain evidence="11">CGMCC 1.15290</strain>
    </source>
</reference>
<keyword evidence="8" id="KW-0732">Signal</keyword>
<evidence type="ECO:0000259" key="9">
    <source>
        <dbReference type="Pfam" id="PF01431"/>
    </source>
</evidence>
<dbReference type="Proteomes" id="UP000627292">
    <property type="component" value="Unassembled WGS sequence"/>
</dbReference>
<keyword evidence="7" id="KW-0482">Metalloprotease</keyword>
<proteinExistence type="inferred from homology"/>
<evidence type="ECO:0000256" key="1">
    <source>
        <dbReference type="ARBA" id="ARBA00001947"/>
    </source>
</evidence>
<reference evidence="11" key="2">
    <citation type="submission" date="2020-09" db="EMBL/GenBank/DDBJ databases">
        <authorList>
            <person name="Sun Q."/>
            <person name="Zhou Y."/>
        </authorList>
    </citation>
    <scope>NUCLEOTIDE SEQUENCE</scope>
    <source>
        <strain evidence="11">CGMCC 1.15290</strain>
    </source>
</reference>
<evidence type="ECO:0000313" key="12">
    <source>
        <dbReference type="Proteomes" id="UP000627292"/>
    </source>
</evidence>
<keyword evidence="4" id="KW-0479">Metal-binding</keyword>
<dbReference type="RefSeq" id="WP_188958086.1">
    <property type="nucleotide sequence ID" value="NZ_BMIB01000006.1"/>
</dbReference>
<dbReference type="GO" id="GO:0005886">
    <property type="term" value="C:plasma membrane"/>
    <property type="evidence" value="ECO:0007669"/>
    <property type="project" value="TreeGrafter"/>
</dbReference>
<evidence type="ECO:0000256" key="5">
    <source>
        <dbReference type="ARBA" id="ARBA00022801"/>
    </source>
</evidence>
<sequence>MRNSFHLQGMLVAGALLSGAAAFAGPEKPGQIKYIDKANMDLSVKPGDNFYRYANGTWLKNNPVPGSKTRWGSFDMLREESSKRLQTLLTAAAKNTGKDRATQMIGDYYASGMDSAAIEARGYQPIQADLTRLAAITSAEQVMTEIATLRTNGYGAPLFGMFVGPDRKNVNTYIVQISQGGTTLPDRDYYLKNDPRSTTIREAYRNHLQKMFALVGDNAMNAASSADAIIRIETALAKAQFSRVEMRDPYKLYNKYAVKDLATLTPGFNWPTLFSQMKVKAGDSVLVNNPQFLKTTDVLLSAVSLNDWKSYLRWNVLKSTAPYLSNAFVQQAFSFTQVLTGQKEQTPRWQRISAMIDGDLGDLLGQVYVQQYFKPEAKQRMLDLVNNLQQTFEERIKRLDWMSDVTKERALEKLHAFTKKIAYPDTWRTYEGIAITRNDFAANVHSSNVWSYNDMVTRMGQPVDKTRWGMTPPTINAYYSPTNNEIAFPAGILQFPFFDFGADDAVNYGGIGAVIGHEMTHGFDDQGRQSAADGNLKDWWTKADADKFTTKADEVVKQYEAFKVLDTLHVNGKLTLGENLADLGGLNIAFEAFTKTKQFKDGKKIDGFTPTQRFFLGWAQVWRSNALPQTQAQLLLTDPHAPGEARANGPIVNMNAWYEAFNVQPGDKLYKPEAERTHIW</sequence>
<dbReference type="GO" id="GO:0004222">
    <property type="term" value="F:metalloendopeptidase activity"/>
    <property type="evidence" value="ECO:0007669"/>
    <property type="project" value="InterPro"/>
</dbReference>
<dbReference type="EMBL" id="BMIB01000006">
    <property type="protein sequence ID" value="GGH80660.1"/>
    <property type="molecule type" value="Genomic_DNA"/>
</dbReference>
<protein>
    <submittedName>
        <fullName evidence="11">Peptidase M13</fullName>
    </submittedName>
</protein>
<comment type="cofactor">
    <cofactor evidence="1">
        <name>Zn(2+)</name>
        <dbReference type="ChEBI" id="CHEBI:29105"/>
    </cofactor>
</comment>
<comment type="caution">
    <text evidence="11">The sequence shown here is derived from an EMBL/GenBank/DDBJ whole genome shotgun (WGS) entry which is preliminary data.</text>
</comment>
<keyword evidence="12" id="KW-1185">Reference proteome</keyword>
<dbReference type="InterPro" id="IPR042089">
    <property type="entry name" value="Peptidase_M13_dom_2"/>
</dbReference>
<dbReference type="InterPro" id="IPR008753">
    <property type="entry name" value="Peptidase_M13_N"/>
</dbReference>
<dbReference type="GO" id="GO:0046872">
    <property type="term" value="F:metal ion binding"/>
    <property type="evidence" value="ECO:0007669"/>
    <property type="project" value="UniProtKB-KW"/>
</dbReference>
<dbReference type="CDD" id="cd08662">
    <property type="entry name" value="M13"/>
    <property type="match status" value="1"/>
</dbReference>
<organism evidence="11 12">
    <name type="scientific">Filimonas zeae</name>
    <dbReference type="NCBI Taxonomy" id="1737353"/>
    <lineage>
        <taxon>Bacteria</taxon>
        <taxon>Pseudomonadati</taxon>
        <taxon>Bacteroidota</taxon>
        <taxon>Chitinophagia</taxon>
        <taxon>Chitinophagales</taxon>
        <taxon>Chitinophagaceae</taxon>
        <taxon>Filimonas</taxon>
    </lineage>
</organism>
<evidence type="ECO:0000256" key="4">
    <source>
        <dbReference type="ARBA" id="ARBA00022723"/>
    </source>
</evidence>
<evidence type="ECO:0000256" key="3">
    <source>
        <dbReference type="ARBA" id="ARBA00022670"/>
    </source>
</evidence>
<dbReference type="AlphaFoldDB" id="A0A917J2X6"/>
<dbReference type="GO" id="GO:0016485">
    <property type="term" value="P:protein processing"/>
    <property type="evidence" value="ECO:0007669"/>
    <property type="project" value="TreeGrafter"/>
</dbReference>
<accession>A0A917J2X6</accession>
<feature type="domain" description="Peptidase M13 C-terminal" evidence="9">
    <location>
        <begin position="476"/>
        <end position="674"/>
    </location>
</feature>
<dbReference type="PROSITE" id="PS51885">
    <property type="entry name" value="NEPRILYSIN"/>
    <property type="match status" value="1"/>
</dbReference>
<dbReference type="Pfam" id="PF05649">
    <property type="entry name" value="Peptidase_M13_N"/>
    <property type="match status" value="1"/>
</dbReference>
<dbReference type="SUPFAM" id="SSF55486">
    <property type="entry name" value="Metalloproteases ('zincins'), catalytic domain"/>
    <property type="match status" value="1"/>
</dbReference>
<feature type="chain" id="PRO_5038054375" evidence="8">
    <location>
        <begin position="25"/>
        <end position="680"/>
    </location>
</feature>
<evidence type="ECO:0000256" key="2">
    <source>
        <dbReference type="ARBA" id="ARBA00007357"/>
    </source>
</evidence>
<dbReference type="Gene3D" id="1.10.1380.10">
    <property type="entry name" value="Neutral endopeptidase , domain2"/>
    <property type="match status" value="1"/>
</dbReference>
<dbReference type="InterPro" id="IPR018497">
    <property type="entry name" value="Peptidase_M13_C"/>
</dbReference>
<dbReference type="PANTHER" id="PTHR11733">
    <property type="entry name" value="ZINC METALLOPROTEASE FAMILY M13 NEPRILYSIN-RELATED"/>
    <property type="match status" value="1"/>
</dbReference>
<dbReference type="PRINTS" id="PR00786">
    <property type="entry name" value="NEPRILYSIN"/>
</dbReference>
<dbReference type="Gene3D" id="3.40.390.10">
    <property type="entry name" value="Collagenase (Catalytic Domain)"/>
    <property type="match status" value="1"/>
</dbReference>
<dbReference type="Pfam" id="PF01431">
    <property type="entry name" value="Peptidase_M13"/>
    <property type="match status" value="1"/>
</dbReference>
<name>A0A917J2X6_9BACT</name>
<dbReference type="InterPro" id="IPR000718">
    <property type="entry name" value="Peptidase_M13"/>
</dbReference>
<evidence type="ECO:0000256" key="8">
    <source>
        <dbReference type="SAM" id="SignalP"/>
    </source>
</evidence>
<dbReference type="PANTHER" id="PTHR11733:SF167">
    <property type="entry name" value="FI17812P1-RELATED"/>
    <property type="match status" value="1"/>
</dbReference>
<feature type="domain" description="Peptidase M13 N-terminal" evidence="10">
    <location>
        <begin position="46"/>
        <end position="424"/>
    </location>
</feature>
<evidence type="ECO:0000256" key="6">
    <source>
        <dbReference type="ARBA" id="ARBA00022833"/>
    </source>
</evidence>
<comment type="similarity">
    <text evidence="2">Belongs to the peptidase M13 family.</text>
</comment>
<evidence type="ECO:0000259" key="10">
    <source>
        <dbReference type="Pfam" id="PF05649"/>
    </source>
</evidence>
<evidence type="ECO:0000313" key="11">
    <source>
        <dbReference type="EMBL" id="GGH80660.1"/>
    </source>
</evidence>
<dbReference type="InterPro" id="IPR024079">
    <property type="entry name" value="MetalloPept_cat_dom_sf"/>
</dbReference>
<evidence type="ECO:0000256" key="7">
    <source>
        <dbReference type="ARBA" id="ARBA00023049"/>
    </source>
</evidence>
<gene>
    <name evidence="11" type="ORF">GCM10011379_51860</name>
</gene>
<feature type="signal peptide" evidence="8">
    <location>
        <begin position="1"/>
        <end position="24"/>
    </location>
</feature>
<keyword evidence="3" id="KW-0645">Protease</keyword>
<keyword evidence="5" id="KW-0378">Hydrolase</keyword>
<keyword evidence="6" id="KW-0862">Zinc</keyword>